<evidence type="ECO:0000256" key="1">
    <source>
        <dbReference type="ARBA" id="ARBA00005051"/>
    </source>
</evidence>
<dbReference type="PANTHER" id="PTHR43071">
    <property type="entry name" value="2-AMINO-4-HYDROXY-6-HYDROXYMETHYLDIHYDROPTERIDINE PYROPHOSPHOKINASE"/>
    <property type="match status" value="1"/>
</dbReference>
<keyword evidence="5" id="KW-0808">Transferase</keyword>
<dbReference type="GO" id="GO:0016301">
    <property type="term" value="F:kinase activity"/>
    <property type="evidence" value="ECO:0007669"/>
    <property type="project" value="UniProtKB-KW"/>
</dbReference>
<evidence type="ECO:0000259" key="13">
    <source>
        <dbReference type="PROSITE" id="PS00794"/>
    </source>
</evidence>
<evidence type="ECO:0000256" key="4">
    <source>
        <dbReference type="ARBA" id="ARBA00016218"/>
    </source>
</evidence>
<dbReference type="OrthoDB" id="9808041at2"/>
<evidence type="ECO:0000256" key="8">
    <source>
        <dbReference type="ARBA" id="ARBA00022840"/>
    </source>
</evidence>
<sequence>MNTSIILIGGNLGNRVEHLQQARELIHAKAGEITAQSALYETAPWGNVQQPDYLNQALQITTSLDPAALLAVTSSIEQEIGRVRQEKWGARVIDIDIIFFNNVVIQSPQLELPHPRMHLRRFVLVPMADIVPSYQHPLLHKSVAELLHECPDHLPVHTFVPVQ</sequence>
<dbReference type="GO" id="GO:0046656">
    <property type="term" value="P:folic acid biosynthetic process"/>
    <property type="evidence" value="ECO:0007669"/>
    <property type="project" value="UniProtKB-KW"/>
</dbReference>
<feature type="domain" description="7,8-dihydro-6-hydroxymethylpterin-pyrophosphokinase" evidence="13">
    <location>
        <begin position="87"/>
        <end position="98"/>
    </location>
</feature>
<evidence type="ECO:0000313" key="15">
    <source>
        <dbReference type="Proteomes" id="UP000249547"/>
    </source>
</evidence>
<evidence type="ECO:0000256" key="2">
    <source>
        <dbReference type="ARBA" id="ARBA00005810"/>
    </source>
</evidence>
<dbReference type="AlphaFoldDB" id="A0A327QLT8"/>
<dbReference type="InterPro" id="IPR000550">
    <property type="entry name" value="Hppk"/>
</dbReference>
<comment type="caution">
    <text evidence="14">The sequence shown here is derived from an EMBL/GenBank/DDBJ whole genome shotgun (WGS) entry which is preliminary data.</text>
</comment>
<evidence type="ECO:0000256" key="10">
    <source>
        <dbReference type="ARBA" id="ARBA00029409"/>
    </source>
</evidence>
<reference evidence="14 15" key="1">
    <citation type="submission" date="2018-06" db="EMBL/GenBank/DDBJ databases">
        <title>Genomic Encyclopedia of Archaeal and Bacterial Type Strains, Phase II (KMG-II): from individual species to whole genera.</title>
        <authorList>
            <person name="Goeker M."/>
        </authorList>
    </citation>
    <scope>NUCLEOTIDE SEQUENCE [LARGE SCALE GENOMIC DNA]</scope>
    <source>
        <strain evidence="14 15">DSM 23857</strain>
    </source>
</reference>
<dbReference type="Pfam" id="PF01288">
    <property type="entry name" value="HPPK"/>
    <property type="match status" value="1"/>
</dbReference>
<dbReference type="Gene3D" id="3.30.70.560">
    <property type="entry name" value="7,8-Dihydro-6-hydroxymethylpterin-pyrophosphokinase HPPK"/>
    <property type="match status" value="1"/>
</dbReference>
<gene>
    <name evidence="14" type="ORF">LX64_02447</name>
</gene>
<evidence type="ECO:0000256" key="12">
    <source>
        <dbReference type="ARBA" id="ARBA00033413"/>
    </source>
</evidence>
<dbReference type="NCBIfam" id="TIGR01498">
    <property type="entry name" value="folK"/>
    <property type="match status" value="1"/>
</dbReference>
<dbReference type="GO" id="GO:0003848">
    <property type="term" value="F:2-amino-4-hydroxy-6-hydroxymethyldihydropteridine diphosphokinase activity"/>
    <property type="evidence" value="ECO:0007669"/>
    <property type="project" value="UniProtKB-EC"/>
</dbReference>
<dbReference type="SUPFAM" id="SSF55083">
    <property type="entry name" value="6-hydroxymethyl-7,8-dihydropterin pyrophosphokinase, HPPK"/>
    <property type="match status" value="1"/>
</dbReference>
<keyword evidence="9" id="KW-0289">Folate biosynthesis</keyword>
<evidence type="ECO:0000256" key="5">
    <source>
        <dbReference type="ARBA" id="ARBA00022679"/>
    </source>
</evidence>
<dbReference type="GO" id="GO:0005524">
    <property type="term" value="F:ATP binding"/>
    <property type="evidence" value="ECO:0007669"/>
    <property type="project" value="UniProtKB-KW"/>
</dbReference>
<evidence type="ECO:0000256" key="7">
    <source>
        <dbReference type="ARBA" id="ARBA00022777"/>
    </source>
</evidence>
<proteinExistence type="inferred from homology"/>
<organism evidence="14 15">
    <name type="scientific">Chitinophaga skermanii</name>
    <dbReference type="NCBI Taxonomy" id="331697"/>
    <lineage>
        <taxon>Bacteria</taxon>
        <taxon>Pseudomonadati</taxon>
        <taxon>Bacteroidota</taxon>
        <taxon>Chitinophagia</taxon>
        <taxon>Chitinophagales</taxon>
        <taxon>Chitinophagaceae</taxon>
        <taxon>Chitinophaga</taxon>
    </lineage>
</organism>
<comment type="similarity">
    <text evidence="2">Belongs to the HPPK family.</text>
</comment>
<evidence type="ECO:0000256" key="3">
    <source>
        <dbReference type="ARBA" id="ARBA00013253"/>
    </source>
</evidence>
<evidence type="ECO:0000313" key="14">
    <source>
        <dbReference type="EMBL" id="RAJ05290.1"/>
    </source>
</evidence>
<dbReference type="RefSeq" id="WP_111597895.1">
    <property type="nucleotide sequence ID" value="NZ_QLLL01000004.1"/>
</dbReference>
<dbReference type="CDD" id="cd00483">
    <property type="entry name" value="HPPK"/>
    <property type="match status" value="1"/>
</dbReference>
<keyword evidence="8" id="KW-0067">ATP-binding</keyword>
<keyword evidence="6" id="KW-0547">Nucleotide-binding</keyword>
<dbReference type="PROSITE" id="PS00794">
    <property type="entry name" value="HPPK"/>
    <property type="match status" value="1"/>
</dbReference>
<name>A0A327QLT8_9BACT</name>
<protein>
    <recommendedName>
        <fullName evidence="4">2-amino-4-hydroxy-6-hydroxymethyldihydropteridine pyrophosphokinase</fullName>
        <ecNumber evidence="3">2.7.6.3</ecNumber>
    </recommendedName>
    <alternativeName>
        <fullName evidence="11">6-hydroxymethyl-7,8-dihydropterin pyrophosphokinase</fullName>
    </alternativeName>
    <alternativeName>
        <fullName evidence="12">7,8-dihydro-6-hydroxymethylpterin-pyrophosphokinase</fullName>
    </alternativeName>
</protein>
<dbReference type="UniPathway" id="UPA00077">
    <property type="reaction ID" value="UER00155"/>
</dbReference>
<comment type="pathway">
    <text evidence="1">Cofactor biosynthesis; tetrahydrofolate biosynthesis; 2-amino-4-hydroxy-6-hydroxymethyl-7,8-dihydropteridine diphosphate from 7,8-dihydroneopterin triphosphate: step 4/4.</text>
</comment>
<comment type="function">
    <text evidence="10">Catalyzes the transfer of pyrophosphate from adenosine triphosphate (ATP) to 6-hydroxymethyl-7,8-dihydropterin, an enzymatic step in folate biosynthesis pathway.</text>
</comment>
<dbReference type="PANTHER" id="PTHR43071:SF1">
    <property type="entry name" value="2-AMINO-4-HYDROXY-6-HYDROXYMETHYLDIHYDROPTERIDINE PYROPHOSPHOKINASE"/>
    <property type="match status" value="1"/>
</dbReference>
<dbReference type="EC" id="2.7.6.3" evidence="3"/>
<evidence type="ECO:0000256" key="6">
    <source>
        <dbReference type="ARBA" id="ARBA00022741"/>
    </source>
</evidence>
<evidence type="ECO:0000256" key="11">
    <source>
        <dbReference type="ARBA" id="ARBA00029766"/>
    </source>
</evidence>
<dbReference type="Proteomes" id="UP000249547">
    <property type="component" value="Unassembled WGS sequence"/>
</dbReference>
<dbReference type="GO" id="GO:0046654">
    <property type="term" value="P:tetrahydrofolate biosynthetic process"/>
    <property type="evidence" value="ECO:0007669"/>
    <property type="project" value="UniProtKB-UniPathway"/>
</dbReference>
<accession>A0A327QLT8</accession>
<evidence type="ECO:0000256" key="9">
    <source>
        <dbReference type="ARBA" id="ARBA00022909"/>
    </source>
</evidence>
<keyword evidence="7 14" id="KW-0418">Kinase</keyword>
<dbReference type="InterPro" id="IPR035907">
    <property type="entry name" value="Hppk_sf"/>
</dbReference>
<dbReference type="EMBL" id="QLLL01000004">
    <property type="protein sequence ID" value="RAJ05290.1"/>
    <property type="molecule type" value="Genomic_DNA"/>
</dbReference>
<keyword evidence="15" id="KW-1185">Reference proteome</keyword>